<keyword evidence="2" id="KW-0680">Restriction system</keyword>
<dbReference type="SUPFAM" id="SSF116734">
    <property type="entry name" value="DNA methylase specificity domain"/>
    <property type="match status" value="2"/>
</dbReference>
<dbReference type="PANTHER" id="PTHR30408:SF12">
    <property type="entry name" value="TYPE I RESTRICTION ENZYME MJAVIII SPECIFICITY SUBUNIT"/>
    <property type="match status" value="1"/>
</dbReference>
<organism evidence="5 6">
    <name type="scientific">Methanobacterium formicicum (strain DSM 3637 / PP1)</name>
    <dbReference type="NCBI Taxonomy" id="1204725"/>
    <lineage>
        <taxon>Archaea</taxon>
        <taxon>Methanobacteriati</taxon>
        <taxon>Methanobacteriota</taxon>
        <taxon>Methanomada group</taxon>
        <taxon>Methanobacteria</taxon>
        <taxon>Methanobacteriales</taxon>
        <taxon>Methanobacteriaceae</taxon>
        <taxon>Methanobacterium</taxon>
    </lineage>
</organism>
<evidence type="ECO:0000256" key="1">
    <source>
        <dbReference type="ARBA" id="ARBA00010923"/>
    </source>
</evidence>
<dbReference type="InterPro" id="IPR044946">
    <property type="entry name" value="Restrct_endonuc_typeI_TRD_sf"/>
</dbReference>
<proteinExistence type="inferred from homology"/>
<dbReference type="PANTHER" id="PTHR30408">
    <property type="entry name" value="TYPE-1 RESTRICTION ENZYME ECOKI SPECIFICITY PROTEIN"/>
    <property type="match status" value="1"/>
</dbReference>
<dbReference type="REBASE" id="57325">
    <property type="entry name" value="S.Mfo3637ORF8911P"/>
</dbReference>
<evidence type="ECO:0000256" key="3">
    <source>
        <dbReference type="ARBA" id="ARBA00023125"/>
    </source>
</evidence>
<evidence type="ECO:0000313" key="6">
    <source>
        <dbReference type="Proteomes" id="UP000007360"/>
    </source>
</evidence>
<dbReference type="CDD" id="cd17282">
    <property type="entry name" value="RMtype1_S_Eco16444ORF1681_TRD1-CR1_like"/>
    <property type="match status" value="1"/>
</dbReference>
<protein>
    <submittedName>
        <fullName evidence="5">Type I restriction-modification system specificity subunit</fullName>
    </submittedName>
</protein>
<accession>K2RAC9</accession>
<dbReference type="Gene3D" id="3.90.220.20">
    <property type="entry name" value="DNA methylase specificity domains"/>
    <property type="match status" value="2"/>
</dbReference>
<evidence type="ECO:0000259" key="4">
    <source>
        <dbReference type="Pfam" id="PF01420"/>
    </source>
</evidence>
<dbReference type="CDD" id="cd17260">
    <property type="entry name" value="RMtype1_S_EcoEI-TRD1-CR1_like"/>
    <property type="match status" value="1"/>
</dbReference>
<name>K2RAC9_METFP</name>
<dbReference type="AlphaFoldDB" id="K2RAC9"/>
<dbReference type="InterPro" id="IPR052021">
    <property type="entry name" value="Type-I_RS_S_subunit"/>
</dbReference>
<dbReference type="RefSeq" id="WP_004031148.1">
    <property type="nucleotide sequence ID" value="NZ_AMPO01000008.1"/>
</dbReference>
<dbReference type="OrthoDB" id="84651at2157"/>
<evidence type="ECO:0000313" key="5">
    <source>
        <dbReference type="EMBL" id="EKF85264.1"/>
    </source>
</evidence>
<comment type="similarity">
    <text evidence="1">Belongs to the type-I restriction system S methylase family.</text>
</comment>
<sequence>MLKKVDLPLEWKFKPVSEVCDINPRKNEVKNYSDSEKITFLSMESVGENGEIYSQEIKDLGEVFKGYTYFKKNDVLFAKITPCMENGKGTIAKIGTDIGFGSTEFHILRTYENVIPEWVYRFLALDYTRKYAEQNMTGSAGQKRVPKTFFDKLKIPVPPLKTQKKIIEILEKAEKLKEWRTETDELADEYLKSVFLEMFGDPVKNSKEWDIFKFGDVGKLERGKSKHRPRNAPELLGGSYPLIQTGEVAGSGGYIKNYTQTYSEIGLKQSRMWAKGTLCITIAANIAKTGILTFDACFPDSIVGFTPKKHVKVEYVQHWISFLQKILEDSAPESAQKNINLKILSNLEIPIPPLELQEKFVEISEKLNQLKTYQSQSKQEINNLFNTLMQKAFKGELVC</sequence>
<dbReference type="GO" id="GO:0009307">
    <property type="term" value="P:DNA restriction-modification system"/>
    <property type="evidence" value="ECO:0007669"/>
    <property type="project" value="UniProtKB-KW"/>
</dbReference>
<comment type="caution">
    <text evidence="5">The sequence shown here is derived from an EMBL/GenBank/DDBJ whole genome shotgun (WGS) entry which is preliminary data.</text>
</comment>
<dbReference type="Proteomes" id="UP000007360">
    <property type="component" value="Unassembled WGS sequence"/>
</dbReference>
<dbReference type="GO" id="GO:0003677">
    <property type="term" value="F:DNA binding"/>
    <property type="evidence" value="ECO:0007669"/>
    <property type="project" value="UniProtKB-KW"/>
</dbReference>
<dbReference type="InterPro" id="IPR000055">
    <property type="entry name" value="Restrct_endonuc_typeI_TRD"/>
</dbReference>
<keyword evidence="6" id="KW-1185">Reference proteome</keyword>
<feature type="domain" description="Type I restriction modification DNA specificity" evidence="4">
    <location>
        <begin position="207"/>
        <end position="382"/>
    </location>
</feature>
<dbReference type="PATRIC" id="fig|1204725.3.peg.1793"/>
<dbReference type="EMBL" id="AMPO01000008">
    <property type="protein sequence ID" value="EKF85264.1"/>
    <property type="molecule type" value="Genomic_DNA"/>
</dbReference>
<feature type="domain" description="Type I restriction modification DNA specificity" evidence="4">
    <location>
        <begin position="8"/>
        <end position="175"/>
    </location>
</feature>
<evidence type="ECO:0000256" key="2">
    <source>
        <dbReference type="ARBA" id="ARBA00022747"/>
    </source>
</evidence>
<reference evidence="5 6" key="1">
    <citation type="journal article" date="2012" name="J. Bacteriol.">
        <title>Draft genome sequence of Methanobacterium formicicum DSM 3637, an archaebacterium isolated from the methane producer amoeba Pelomyxa palustris.</title>
        <authorList>
            <person name="Gutierrez G."/>
        </authorList>
    </citation>
    <scope>NUCLEOTIDE SEQUENCE [LARGE SCALE GENOMIC DNA]</scope>
    <source>
        <strain evidence="6">DSM 3637 / PP1</strain>
    </source>
</reference>
<keyword evidence="3" id="KW-0238">DNA-binding</keyword>
<dbReference type="Pfam" id="PF01420">
    <property type="entry name" value="Methylase_S"/>
    <property type="match status" value="2"/>
</dbReference>
<gene>
    <name evidence="5" type="ORF">A994_08906</name>
</gene>